<name>A0A444UGU6_ACIRT</name>
<dbReference type="Gene3D" id="3.40.390.10">
    <property type="entry name" value="Collagenase (Catalytic Domain)"/>
    <property type="match status" value="1"/>
</dbReference>
<dbReference type="InterPro" id="IPR001506">
    <property type="entry name" value="Peptidase_M12A"/>
</dbReference>
<gene>
    <name evidence="4" type="ORF">EOD39_1107</name>
</gene>
<dbReference type="PROSITE" id="PS51864">
    <property type="entry name" value="ASTACIN"/>
    <property type="match status" value="1"/>
</dbReference>
<sequence length="216" mass="24319">MDISTLLEKANANLDKIPDGTVIRFGDIAVDPLGSTNADPCTERSCKWPQSSQGTVYIAFEVSDDFSLNDRAVIEGALSSFAQFTCIEFIRRTNERDFISVQSRSGCYSFIGRRGGRQVLSLNRLNCVYHQVVQHEFLHALGFNHEQTRSDRDSYVNILYENIEQGMLSQAMEDQLLSPYLTPMLKLDEPLSSAKLILKESTGSTTAEHHIVRSYE</sequence>
<feature type="active site" evidence="1">
    <location>
        <position position="136"/>
    </location>
</feature>
<evidence type="ECO:0000313" key="5">
    <source>
        <dbReference type="Proteomes" id="UP000289886"/>
    </source>
</evidence>
<dbReference type="GO" id="GO:0006508">
    <property type="term" value="P:proteolysis"/>
    <property type="evidence" value="ECO:0007669"/>
    <property type="project" value="UniProtKB-KW"/>
</dbReference>
<dbReference type="GO" id="GO:0004222">
    <property type="term" value="F:metalloendopeptidase activity"/>
    <property type="evidence" value="ECO:0007669"/>
    <property type="project" value="UniProtKB-UniRule"/>
</dbReference>
<feature type="binding site" evidence="1">
    <location>
        <position position="145"/>
    </location>
    <ligand>
        <name>Zn(2+)</name>
        <dbReference type="ChEBI" id="CHEBI:29105"/>
        <note>catalytic</note>
    </ligand>
</feature>
<dbReference type="SMART" id="SM00235">
    <property type="entry name" value="ZnMc"/>
    <property type="match status" value="1"/>
</dbReference>
<keyword evidence="1 2" id="KW-0862">Zinc</keyword>
<dbReference type="EC" id="3.4.24.-" evidence="2"/>
<dbReference type="Proteomes" id="UP000289886">
    <property type="component" value="Unassembled WGS sequence"/>
</dbReference>
<dbReference type="GO" id="GO:0008270">
    <property type="term" value="F:zinc ion binding"/>
    <property type="evidence" value="ECO:0007669"/>
    <property type="project" value="UniProtKB-UniRule"/>
</dbReference>
<comment type="caution">
    <text evidence="1">Lacks conserved residue(s) required for the propagation of feature annotation.</text>
</comment>
<dbReference type="SUPFAM" id="SSF55486">
    <property type="entry name" value="Metalloproteases ('zincins'), catalytic domain"/>
    <property type="match status" value="1"/>
</dbReference>
<evidence type="ECO:0000256" key="2">
    <source>
        <dbReference type="RuleBase" id="RU361183"/>
    </source>
</evidence>
<keyword evidence="1 2" id="KW-0378">Hydrolase</keyword>
<organism evidence="4 5">
    <name type="scientific">Acipenser ruthenus</name>
    <name type="common">Sterlet sturgeon</name>
    <dbReference type="NCBI Taxonomy" id="7906"/>
    <lineage>
        <taxon>Eukaryota</taxon>
        <taxon>Metazoa</taxon>
        <taxon>Chordata</taxon>
        <taxon>Craniata</taxon>
        <taxon>Vertebrata</taxon>
        <taxon>Euteleostomi</taxon>
        <taxon>Actinopterygii</taxon>
        <taxon>Chondrostei</taxon>
        <taxon>Acipenseriformes</taxon>
        <taxon>Acipenseridae</taxon>
        <taxon>Acipenser</taxon>
    </lineage>
</organism>
<feature type="binding site" evidence="1">
    <location>
        <position position="139"/>
    </location>
    <ligand>
        <name>Zn(2+)</name>
        <dbReference type="ChEBI" id="CHEBI:29105"/>
        <note>catalytic</note>
    </ligand>
</feature>
<comment type="caution">
    <text evidence="4">The sequence shown here is derived from an EMBL/GenBank/DDBJ whole genome shotgun (WGS) entry which is preliminary data.</text>
</comment>
<reference evidence="4 5" key="1">
    <citation type="submission" date="2019-01" db="EMBL/GenBank/DDBJ databases">
        <title>Draft Genome and Complete Hox-Cluster Characterization of the Sterlet Sturgeon (Acipenser ruthenus).</title>
        <authorList>
            <person name="Wei Q."/>
        </authorList>
    </citation>
    <scope>NUCLEOTIDE SEQUENCE [LARGE SCALE GENOMIC DNA]</scope>
    <source>
        <strain evidence="4">WHYD16114868_AA</strain>
        <tissue evidence="4">Blood</tissue>
    </source>
</reference>
<comment type="cofactor">
    <cofactor evidence="1 2">
        <name>Zn(2+)</name>
        <dbReference type="ChEBI" id="CHEBI:29105"/>
    </cofactor>
    <text evidence="1 2">Binds 1 zinc ion per subunit.</text>
</comment>
<dbReference type="PRINTS" id="PR00480">
    <property type="entry name" value="ASTACIN"/>
</dbReference>
<feature type="domain" description="Peptidase M12A" evidence="3">
    <location>
        <begin position="37"/>
        <end position="216"/>
    </location>
</feature>
<proteinExistence type="predicted"/>
<keyword evidence="1 2" id="KW-0479">Metal-binding</keyword>
<dbReference type="PANTHER" id="PTHR10127">
    <property type="entry name" value="DISCOIDIN, CUB, EGF, LAMININ , AND ZINC METALLOPROTEASE DOMAIN CONTAINING"/>
    <property type="match status" value="1"/>
</dbReference>
<keyword evidence="1 2" id="KW-0645">Protease</keyword>
<dbReference type="EMBL" id="SCEB01214593">
    <property type="protein sequence ID" value="RXM34396.1"/>
    <property type="molecule type" value="Genomic_DNA"/>
</dbReference>
<dbReference type="PANTHER" id="PTHR10127:SF899">
    <property type="entry name" value="ASTACIN-LIKE METALLOENDOPEPTIDASE-RELATED"/>
    <property type="match status" value="1"/>
</dbReference>
<evidence type="ECO:0000313" key="4">
    <source>
        <dbReference type="EMBL" id="RXM34396.1"/>
    </source>
</evidence>
<evidence type="ECO:0000259" key="3">
    <source>
        <dbReference type="PROSITE" id="PS51864"/>
    </source>
</evidence>
<keyword evidence="1 2" id="KW-0482">Metalloprotease</keyword>
<protein>
    <recommendedName>
        <fullName evidence="2">Metalloendopeptidase</fullName>
        <ecNumber evidence="2">3.4.24.-</ecNumber>
    </recommendedName>
</protein>
<dbReference type="Pfam" id="PF01400">
    <property type="entry name" value="Astacin"/>
    <property type="match status" value="1"/>
</dbReference>
<feature type="binding site" evidence="1">
    <location>
        <position position="135"/>
    </location>
    <ligand>
        <name>Zn(2+)</name>
        <dbReference type="ChEBI" id="CHEBI:29105"/>
        <note>catalytic</note>
    </ligand>
</feature>
<dbReference type="InterPro" id="IPR006026">
    <property type="entry name" value="Peptidase_Metallo"/>
</dbReference>
<accession>A0A444UGU6</accession>
<keyword evidence="5" id="KW-1185">Reference proteome</keyword>
<evidence type="ECO:0000256" key="1">
    <source>
        <dbReference type="PROSITE-ProRule" id="PRU01211"/>
    </source>
</evidence>
<dbReference type="AlphaFoldDB" id="A0A444UGU6"/>
<dbReference type="InterPro" id="IPR024079">
    <property type="entry name" value="MetalloPept_cat_dom_sf"/>
</dbReference>